<name>A0A1E1X1V8_9ACAR</name>
<sequence length="190" mass="21287">KMKLLVPILLALLAVTASYGSPTYPRETEHHDDATGEYWKGRIGWVLEQLGKYLQQSTSASYSAEDPVATTDDVNGEIDDATEEYWKGRLGWLLEQLGKWLQQTASASYSADDLVATMDDVNDDETEEYWKRRIGWILEELGKWLQQSASASNSPDDSVSIKDGITIQHLKTVAQLLNKFAGSAEKKEKD</sequence>
<proteinExistence type="evidence at transcript level"/>
<dbReference type="EMBL" id="GFAC01005928">
    <property type="protein sequence ID" value="JAT93260.1"/>
    <property type="molecule type" value="mRNA"/>
</dbReference>
<keyword evidence="1" id="KW-0732">Signal</keyword>
<feature type="non-terminal residue" evidence="2">
    <location>
        <position position="1"/>
    </location>
</feature>
<protein>
    <submittedName>
        <fullName evidence="2">Putative secreted protein</fullName>
    </submittedName>
</protein>
<feature type="signal peptide" evidence="1">
    <location>
        <begin position="1"/>
        <end position="20"/>
    </location>
</feature>
<accession>A0A1E1X1V8</accession>
<evidence type="ECO:0000313" key="2">
    <source>
        <dbReference type="EMBL" id="JAT93260.1"/>
    </source>
</evidence>
<evidence type="ECO:0000256" key="1">
    <source>
        <dbReference type="SAM" id="SignalP"/>
    </source>
</evidence>
<feature type="chain" id="PRO_5009115969" evidence="1">
    <location>
        <begin position="21"/>
        <end position="190"/>
    </location>
</feature>
<dbReference type="AlphaFoldDB" id="A0A1E1X1V8"/>
<reference evidence="2" key="1">
    <citation type="journal article" date="2017" name="Front. Cell. Infect. Microbiol.">
        <title>The Distinct Transcriptional Response of the Midgut of Amblyomma sculptum and Amblyomma aureolatum Ticks to Rickettsia rickettsii Correlates to Their Differences in Susceptibility to Infection.</title>
        <authorList>
            <person name="Martins L.A."/>
            <person name="Galletti M.F.B.M."/>
            <person name="Ribeiro J.M."/>
            <person name="Fujita A."/>
            <person name="Costa F.B."/>
            <person name="Labruna M.B."/>
            <person name="Daffre S."/>
            <person name="Fogaca A.C."/>
        </authorList>
    </citation>
    <scope>NUCLEOTIDE SEQUENCE</scope>
</reference>
<organism evidence="2">
    <name type="scientific">Amblyomma aureolatum</name>
    <dbReference type="NCBI Taxonomy" id="187763"/>
    <lineage>
        <taxon>Eukaryota</taxon>
        <taxon>Metazoa</taxon>
        <taxon>Ecdysozoa</taxon>
        <taxon>Arthropoda</taxon>
        <taxon>Chelicerata</taxon>
        <taxon>Arachnida</taxon>
        <taxon>Acari</taxon>
        <taxon>Parasitiformes</taxon>
        <taxon>Ixodida</taxon>
        <taxon>Ixodoidea</taxon>
        <taxon>Ixodidae</taxon>
        <taxon>Amblyomminae</taxon>
        <taxon>Amblyomma</taxon>
    </lineage>
</organism>